<feature type="compositionally biased region" description="Basic and acidic residues" evidence="1">
    <location>
        <begin position="455"/>
        <end position="464"/>
    </location>
</feature>
<gene>
    <name evidence="2" type="ORF">ACFO60_09915</name>
</gene>
<protein>
    <submittedName>
        <fullName evidence="2">Uncharacterized protein</fullName>
    </submittedName>
</protein>
<organism evidence="2 3">
    <name type="scientific">Sphaerisporangium dianthi</name>
    <dbReference type="NCBI Taxonomy" id="1436120"/>
    <lineage>
        <taxon>Bacteria</taxon>
        <taxon>Bacillati</taxon>
        <taxon>Actinomycetota</taxon>
        <taxon>Actinomycetes</taxon>
        <taxon>Streptosporangiales</taxon>
        <taxon>Streptosporangiaceae</taxon>
        <taxon>Sphaerisporangium</taxon>
    </lineage>
</organism>
<evidence type="ECO:0000256" key="1">
    <source>
        <dbReference type="SAM" id="MobiDB-lite"/>
    </source>
</evidence>
<name>A0ABV9CEJ2_9ACTN</name>
<accession>A0ABV9CEJ2</accession>
<feature type="region of interest" description="Disordered" evidence="1">
    <location>
        <begin position="439"/>
        <end position="470"/>
    </location>
</feature>
<dbReference type="Proteomes" id="UP001596004">
    <property type="component" value="Unassembled WGS sequence"/>
</dbReference>
<dbReference type="RefSeq" id="WP_380839379.1">
    <property type="nucleotide sequence ID" value="NZ_JBHSFP010000005.1"/>
</dbReference>
<proteinExistence type="predicted"/>
<reference evidence="3" key="1">
    <citation type="journal article" date="2019" name="Int. J. Syst. Evol. Microbiol.">
        <title>The Global Catalogue of Microorganisms (GCM) 10K type strain sequencing project: providing services to taxonomists for standard genome sequencing and annotation.</title>
        <authorList>
            <consortium name="The Broad Institute Genomics Platform"/>
            <consortium name="The Broad Institute Genome Sequencing Center for Infectious Disease"/>
            <person name="Wu L."/>
            <person name="Ma J."/>
        </authorList>
    </citation>
    <scope>NUCLEOTIDE SEQUENCE [LARGE SCALE GENOMIC DNA]</scope>
    <source>
        <strain evidence="3">CGMCC 4.7132</strain>
    </source>
</reference>
<keyword evidence="3" id="KW-1185">Reference proteome</keyword>
<dbReference type="EMBL" id="JBHSFP010000005">
    <property type="protein sequence ID" value="MFC4531077.1"/>
    <property type="molecule type" value="Genomic_DNA"/>
</dbReference>
<comment type="caution">
    <text evidence="2">The sequence shown here is derived from an EMBL/GenBank/DDBJ whole genome shotgun (WGS) entry which is preliminary data.</text>
</comment>
<evidence type="ECO:0000313" key="2">
    <source>
        <dbReference type="EMBL" id="MFC4531077.1"/>
    </source>
</evidence>
<evidence type="ECO:0000313" key="3">
    <source>
        <dbReference type="Proteomes" id="UP001596004"/>
    </source>
</evidence>
<sequence>MSRFPRIREGLAFVPVAGGYVVEGGPRREHLTGRFAREALAFLLPLLDGTRTVEQIGDVLGVPVHRAVDVLARQNLVTFHADPGPHPMRVFIGRSLPAPLADGVWRRLRAARVVVTGGHPTADLLAGLLREAGVGTVGRAGGPADLTVAVLDGPGTPPAPETGAYLPLPAQGPPLPAGMSLPFPAGMPPPFPDGGVASAGITVGDAASAGITAGIAAGVAVRYLGGHRPDGRRIVLDLGMTGAFPSAVTAPAPAKSHLTERRLPMRASPHPLVRTMSRILRGLRSEPLAGPGGAVRAYLLGDLTGGGHRAYAVDPAARALVELPGTPKPDGDHVTLVLTGDLAWPPDATSGTRERLLHGDTWLRERLLHGDLGLRERLLHGDLGLRERLVHGDTGLLIARIAADARPAGWRARTGDMDDHAEVLELDPRRERVTAVVELAPARPSRRRRPPAGRRPGDRNHDAGRPNNLADLTGDAGFSSCVDLTSCAGLTGDGGLSSSAGLAGIVGLALARAEELMPGGRIRCACRPRGAAGWVDEYLRDRETAAAAVLLFTGEPEARLVTKAAVAAGAVRSMAAGAGIACGLLAGLGEHDRRVLYGCALGHPGRIPTTIVR</sequence>